<dbReference type="EMBL" id="JBBPBM010000558">
    <property type="protein sequence ID" value="KAK8494171.1"/>
    <property type="molecule type" value="Genomic_DNA"/>
</dbReference>
<protein>
    <submittedName>
        <fullName evidence="1">Uncharacterized protein</fullName>
    </submittedName>
</protein>
<reference evidence="1 2" key="1">
    <citation type="journal article" date="2024" name="G3 (Bethesda)">
        <title>Genome assembly of Hibiscus sabdariffa L. provides insights into metabolisms of medicinal natural products.</title>
        <authorList>
            <person name="Kim T."/>
        </authorList>
    </citation>
    <scope>NUCLEOTIDE SEQUENCE [LARGE SCALE GENOMIC DNA]</scope>
    <source>
        <strain evidence="1">TK-2024</strain>
        <tissue evidence="1">Old leaves</tissue>
    </source>
</reference>
<keyword evidence="2" id="KW-1185">Reference proteome</keyword>
<name>A0ABR2ALA8_9ROSI</name>
<evidence type="ECO:0000313" key="2">
    <source>
        <dbReference type="Proteomes" id="UP001472677"/>
    </source>
</evidence>
<dbReference type="Proteomes" id="UP001472677">
    <property type="component" value="Unassembled WGS sequence"/>
</dbReference>
<gene>
    <name evidence="1" type="ORF">V6N12_046305</name>
</gene>
<comment type="caution">
    <text evidence="1">The sequence shown here is derived from an EMBL/GenBank/DDBJ whole genome shotgun (WGS) entry which is preliminary data.</text>
</comment>
<proteinExistence type="predicted"/>
<sequence length="99" mass="11110">MLDSFDMILDGLTCEVRVLAENITTRKGHGRPCKNTVENHEVANVSLTDFDIENHHQVIICEAKETLSLGKLLGEQTIGSEMDIFKYIANIIQGHEKDI</sequence>
<evidence type="ECO:0000313" key="1">
    <source>
        <dbReference type="EMBL" id="KAK8494171.1"/>
    </source>
</evidence>
<accession>A0ABR2ALA8</accession>
<organism evidence="1 2">
    <name type="scientific">Hibiscus sabdariffa</name>
    <name type="common">roselle</name>
    <dbReference type="NCBI Taxonomy" id="183260"/>
    <lineage>
        <taxon>Eukaryota</taxon>
        <taxon>Viridiplantae</taxon>
        <taxon>Streptophyta</taxon>
        <taxon>Embryophyta</taxon>
        <taxon>Tracheophyta</taxon>
        <taxon>Spermatophyta</taxon>
        <taxon>Magnoliopsida</taxon>
        <taxon>eudicotyledons</taxon>
        <taxon>Gunneridae</taxon>
        <taxon>Pentapetalae</taxon>
        <taxon>rosids</taxon>
        <taxon>malvids</taxon>
        <taxon>Malvales</taxon>
        <taxon>Malvaceae</taxon>
        <taxon>Malvoideae</taxon>
        <taxon>Hibiscus</taxon>
    </lineage>
</organism>